<gene>
    <name evidence="6" type="ORF">CPELLU_LOCUS10897</name>
</gene>
<feature type="coiled-coil region" evidence="3">
    <location>
        <begin position="335"/>
        <end position="369"/>
    </location>
</feature>
<feature type="coiled-coil region" evidence="3">
    <location>
        <begin position="199"/>
        <end position="240"/>
    </location>
</feature>
<dbReference type="GO" id="GO:0005815">
    <property type="term" value="C:microtubule organizing center"/>
    <property type="evidence" value="ECO:0007669"/>
    <property type="project" value="InterPro"/>
</dbReference>
<feature type="compositionally biased region" description="Low complexity" evidence="4">
    <location>
        <begin position="900"/>
        <end position="916"/>
    </location>
</feature>
<feature type="coiled-coil region" evidence="3">
    <location>
        <begin position="642"/>
        <end position="817"/>
    </location>
</feature>
<reference evidence="6" key="1">
    <citation type="submission" date="2021-06" db="EMBL/GenBank/DDBJ databases">
        <authorList>
            <person name="Kallberg Y."/>
            <person name="Tangrot J."/>
            <person name="Rosling A."/>
        </authorList>
    </citation>
    <scope>NUCLEOTIDE SEQUENCE</scope>
    <source>
        <strain evidence="6">FL966</strain>
    </source>
</reference>
<dbReference type="InterPro" id="IPR012943">
    <property type="entry name" value="Cnn_1N"/>
</dbReference>
<organism evidence="6 7">
    <name type="scientific">Cetraspora pellucida</name>
    <dbReference type="NCBI Taxonomy" id="1433469"/>
    <lineage>
        <taxon>Eukaryota</taxon>
        <taxon>Fungi</taxon>
        <taxon>Fungi incertae sedis</taxon>
        <taxon>Mucoromycota</taxon>
        <taxon>Glomeromycotina</taxon>
        <taxon>Glomeromycetes</taxon>
        <taxon>Diversisporales</taxon>
        <taxon>Gigasporaceae</taxon>
        <taxon>Cetraspora</taxon>
    </lineage>
</organism>
<dbReference type="Pfam" id="PF07989">
    <property type="entry name" value="Cnn_1N"/>
    <property type="match status" value="1"/>
</dbReference>
<keyword evidence="2" id="KW-0963">Cytoplasm</keyword>
<keyword evidence="3" id="KW-0175">Coiled coil</keyword>
<feature type="region of interest" description="Disordered" evidence="4">
    <location>
        <begin position="896"/>
        <end position="942"/>
    </location>
</feature>
<dbReference type="OrthoDB" id="10255000at2759"/>
<dbReference type="Proteomes" id="UP000789759">
    <property type="component" value="Unassembled WGS sequence"/>
</dbReference>
<feature type="domain" description="Centrosomin N-terminal motif 1" evidence="5">
    <location>
        <begin position="16"/>
        <end position="88"/>
    </location>
</feature>
<evidence type="ECO:0000256" key="1">
    <source>
        <dbReference type="ARBA" id="ARBA00004496"/>
    </source>
</evidence>
<comment type="subcellular location">
    <subcellularLocation>
        <location evidence="1">Cytoplasm</location>
    </subcellularLocation>
</comment>
<dbReference type="AlphaFoldDB" id="A0A9N9ENB2"/>
<evidence type="ECO:0000259" key="5">
    <source>
        <dbReference type="Pfam" id="PF07989"/>
    </source>
</evidence>
<evidence type="ECO:0000256" key="3">
    <source>
        <dbReference type="SAM" id="Coils"/>
    </source>
</evidence>
<accession>A0A9N9ENB2</accession>
<evidence type="ECO:0000256" key="2">
    <source>
        <dbReference type="ARBA" id="ARBA00022490"/>
    </source>
</evidence>
<feature type="coiled-coil region" evidence="3">
    <location>
        <begin position="53"/>
        <end position="146"/>
    </location>
</feature>
<name>A0A9N9ENB2_9GLOM</name>
<protein>
    <submittedName>
        <fullName evidence="6">7273_t:CDS:1</fullName>
    </submittedName>
</protein>
<evidence type="ECO:0000313" key="6">
    <source>
        <dbReference type="EMBL" id="CAG8682905.1"/>
    </source>
</evidence>
<keyword evidence="7" id="KW-1185">Reference proteome</keyword>
<sequence>MSRMNSGVPSRTTQMTLKEQERVVDEIKKENFGLKMKVYFLEERLSKLGPDEMERALKENVDIKIQNHDLKIELKEYKKLLLESDKAIQTLQQNGTGCLLQHGMSPAEEVAYHRAINRAEELSQENDRIQRKLAEQQGEIKRLHELIKITRPEINFDDEAPLDLLDSSTENQQLKELINRDNRLSGDQSTKIAMLKETLRKERDEKHAISLEAERLRQQILDLKNQMSESNVELKRLQEAAMKNSNLLRKGELERDDEIIDDWDVSRKINDAADKARQDEVEKLKAQITNLNKQLASRTNENDDLYSELEMIKGPLSSTSSCGDISSRFLNGEFSEQYEESLGHLRDKVAELTLQLREKSMEVDQLVVELDRNTLAHSTSVQDFEDDMDRMECQFQEEIALLRDNDMRYEESKGQIENQQREILELSQSVEKYQTELENKSKELINLTESLKKSKTQLTSMEQALNEKGMEITELQCQLEIKIKRLESDEKLHESVVSDLKEEVRDKNSTIDELRAQVAYLENNLTQEKKSTYSNETQYRDQIIERNTLLMTTYQYLDDILSDGTNKQSTYPKPSANFKIFHEHLLSKLKALSNTYNMFDRRVKEIDNRWQEQYESLKNQMDIKLRLLNRFEGMINKAAIAQKDWKEQAKKNQSELDAAKNTNDELVYQLSTLREQLEDYKVVSTHAEELEIKLRTTESRVKELEYREKQAEERLKVEKQGAKEKAESLIENIKDIEAQLQAQNRRNAQLQEMISMQKASMEEATNESKVRAAKVENTFAMLNEQLREQLEEKNKTIENERQRVKHLEDQFSCMLEEQKRLHLQIEGRETMISRVLNGLQMINQRKDVIENAALKNITEDMQIALSLDRKPSYQPPVNINPPWKPAGNNLSVAHSKKTTVKTLSTKSSIPVSSKSKGVNSTKSLIPTPSEKTANEKSYFNKS</sequence>
<evidence type="ECO:0000256" key="4">
    <source>
        <dbReference type="SAM" id="MobiDB-lite"/>
    </source>
</evidence>
<dbReference type="GO" id="GO:0005737">
    <property type="term" value="C:cytoplasm"/>
    <property type="evidence" value="ECO:0007669"/>
    <property type="project" value="UniProtKB-SubCell"/>
</dbReference>
<evidence type="ECO:0000313" key="7">
    <source>
        <dbReference type="Proteomes" id="UP000789759"/>
    </source>
</evidence>
<dbReference type="EMBL" id="CAJVQA010009262">
    <property type="protein sequence ID" value="CAG8682905.1"/>
    <property type="molecule type" value="Genomic_DNA"/>
</dbReference>
<feature type="coiled-coil region" evidence="3">
    <location>
        <begin position="409"/>
        <end position="531"/>
    </location>
</feature>
<feature type="compositionally biased region" description="Polar residues" evidence="4">
    <location>
        <begin position="917"/>
        <end position="942"/>
    </location>
</feature>
<comment type="caution">
    <text evidence="6">The sequence shown here is derived from an EMBL/GenBank/DDBJ whole genome shotgun (WGS) entry which is preliminary data.</text>
</comment>
<proteinExistence type="predicted"/>
<feature type="coiled-coil region" evidence="3">
    <location>
        <begin position="274"/>
        <end position="308"/>
    </location>
</feature>